<feature type="compositionally biased region" description="Basic and acidic residues" evidence="4">
    <location>
        <begin position="24"/>
        <end position="38"/>
    </location>
</feature>
<evidence type="ECO:0000313" key="5">
    <source>
        <dbReference type="EMBL" id="PFH36055.1"/>
    </source>
</evidence>
<sequence length="143" mass="15241">MRASLFSAAPETATSTSAHSEGAAGEKRDDTEVRKTDVAEPVSLDAPATGLCERHLAEVDHVPFGDRRPRLSAQSLPVRQYLDLMVVPALLPALTVLVNERPEQPVEFLAHWLLENGPKYASRDNGSSADAAAALSVLVGRGS</sequence>
<feature type="region of interest" description="Disordered" evidence="4">
    <location>
        <begin position="1"/>
        <end position="45"/>
    </location>
</feature>
<dbReference type="InterPro" id="IPR049629">
    <property type="entry name" value="DPY30_SDC1_DD"/>
</dbReference>
<reference evidence="5 6" key="1">
    <citation type="submission" date="2017-09" db="EMBL/GenBank/DDBJ databases">
        <title>Genome sequencing of Besnoitia besnoiti strain Bb-Ger1.</title>
        <authorList>
            <person name="Schares G."/>
            <person name="Venepally P."/>
            <person name="Lorenzi H.A."/>
        </authorList>
    </citation>
    <scope>NUCLEOTIDE SEQUENCE [LARGE SCALE GENOMIC DNA]</scope>
    <source>
        <strain evidence="5 6">Bb-Ger1</strain>
    </source>
</reference>
<dbReference type="Gene3D" id="1.20.890.10">
    <property type="entry name" value="cAMP-dependent protein kinase regulatory subunit, dimerization-anchoring domain"/>
    <property type="match status" value="1"/>
</dbReference>
<dbReference type="KEGG" id="bbes:BESB_057060"/>
<evidence type="ECO:0000256" key="1">
    <source>
        <dbReference type="ARBA" id="ARBA00004123"/>
    </source>
</evidence>
<comment type="subcellular location">
    <subcellularLocation>
        <location evidence="1">Nucleus</location>
    </subcellularLocation>
</comment>
<dbReference type="OrthoDB" id="332304at2759"/>
<dbReference type="STRING" id="94643.A0A2A9MDI2"/>
<dbReference type="CDD" id="cd22965">
    <property type="entry name" value="DD_DPY30_SDC1"/>
    <property type="match status" value="1"/>
</dbReference>
<evidence type="ECO:0000256" key="2">
    <source>
        <dbReference type="ARBA" id="ARBA00010849"/>
    </source>
</evidence>
<evidence type="ECO:0000313" key="6">
    <source>
        <dbReference type="Proteomes" id="UP000224006"/>
    </source>
</evidence>
<dbReference type="InterPro" id="IPR007858">
    <property type="entry name" value="Dpy-30_motif"/>
</dbReference>
<dbReference type="GeneID" id="40310635"/>
<dbReference type="RefSeq" id="XP_029220064.1">
    <property type="nucleotide sequence ID" value="XM_029364141.1"/>
</dbReference>
<dbReference type="GO" id="GO:0005634">
    <property type="term" value="C:nucleus"/>
    <property type="evidence" value="ECO:0007669"/>
    <property type="project" value="UniProtKB-SubCell"/>
</dbReference>
<comment type="caution">
    <text evidence="5">The sequence shown here is derived from an EMBL/GenBank/DDBJ whole genome shotgun (WGS) entry which is preliminary data.</text>
</comment>
<dbReference type="EMBL" id="NWUJ01000004">
    <property type="protein sequence ID" value="PFH36055.1"/>
    <property type="molecule type" value="Genomic_DNA"/>
</dbReference>
<dbReference type="Pfam" id="PF05186">
    <property type="entry name" value="Dpy-30"/>
    <property type="match status" value="1"/>
</dbReference>
<keyword evidence="3" id="KW-0539">Nucleus</keyword>
<feature type="compositionally biased region" description="Low complexity" evidence="4">
    <location>
        <begin position="7"/>
        <end position="23"/>
    </location>
</feature>
<dbReference type="AlphaFoldDB" id="A0A2A9MDI2"/>
<dbReference type="VEuPathDB" id="ToxoDB:BESB_057060"/>
<dbReference type="Proteomes" id="UP000224006">
    <property type="component" value="Chromosome IV"/>
</dbReference>
<gene>
    <name evidence="5" type="ORF">BESB_057060</name>
</gene>
<name>A0A2A9MDI2_BESBE</name>
<comment type="similarity">
    <text evidence="2">Belongs to the dpy-30 family.</text>
</comment>
<proteinExistence type="inferred from homology"/>
<accession>A0A2A9MDI2</accession>
<evidence type="ECO:0000256" key="4">
    <source>
        <dbReference type="SAM" id="MobiDB-lite"/>
    </source>
</evidence>
<organism evidence="5 6">
    <name type="scientific">Besnoitia besnoiti</name>
    <name type="common">Apicomplexan protozoan</name>
    <dbReference type="NCBI Taxonomy" id="94643"/>
    <lineage>
        <taxon>Eukaryota</taxon>
        <taxon>Sar</taxon>
        <taxon>Alveolata</taxon>
        <taxon>Apicomplexa</taxon>
        <taxon>Conoidasida</taxon>
        <taxon>Coccidia</taxon>
        <taxon>Eucoccidiorida</taxon>
        <taxon>Eimeriorina</taxon>
        <taxon>Sarcocystidae</taxon>
        <taxon>Besnoitia</taxon>
    </lineage>
</organism>
<evidence type="ECO:0000256" key="3">
    <source>
        <dbReference type="ARBA" id="ARBA00023242"/>
    </source>
</evidence>
<keyword evidence="6" id="KW-1185">Reference proteome</keyword>
<protein>
    <submittedName>
        <fullName evidence="5">Dpy-30 motif protein</fullName>
    </submittedName>
</protein>